<dbReference type="Proteomes" id="UP000254573">
    <property type="component" value="Unassembled WGS sequence"/>
</dbReference>
<name>A0A378YXP8_9BURK</name>
<evidence type="ECO:0000256" key="1">
    <source>
        <dbReference type="SAM" id="Phobius"/>
    </source>
</evidence>
<dbReference type="KEGG" id="ppnm:LV28_25360"/>
<keyword evidence="1" id="KW-0472">Membrane</keyword>
<protein>
    <submittedName>
        <fullName evidence="3">Aspartyl/Asparaginyl beta-hydroxylase</fullName>
    </submittedName>
</protein>
<dbReference type="SUPFAM" id="SSF51197">
    <property type="entry name" value="Clavaminate synthase-like"/>
    <property type="match status" value="1"/>
</dbReference>
<evidence type="ECO:0000259" key="2">
    <source>
        <dbReference type="Pfam" id="PF05118"/>
    </source>
</evidence>
<evidence type="ECO:0000313" key="3">
    <source>
        <dbReference type="EMBL" id="SUA81588.1"/>
    </source>
</evidence>
<dbReference type="RefSeq" id="WP_048806579.1">
    <property type="nucleotide sequence ID" value="NZ_CP009553.3"/>
</dbReference>
<dbReference type="Gene3D" id="2.60.120.330">
    <property type="entry name" value="B-lactam Antibiotic, Isopenicillin N Synthase, Chain"/>
    <property type="match status" value="1"/>
</dbReference>
<organism evidence="3 4">
    <name type="scientific">Pandoraea pnomenusa</name>
    <dbReference type="NCBI Taxonomy" id="93220"/>
    <lineage>
        <taxon>Bacteria</taxon>
        <taxon>Pseudomonadati</taxon>
        <taxon>Pseudomonadota</taxon>
        <taxon>Betaproteobacteria</taxon>
        <taxon>Burkholderiales</taxon>
        <taxon>Burkholderiaceae</taxon>
        <taxon>Pandoraea</taxon>
    </lineage>
</organism>
<reference evidence="3 4" key="1">
    <citation type="submission" date="2018-06" db="EMBL/GenBank/DDBJ databases">
        <authorList>
            <consortium name="Pathogen Informatics"/>
            <person name="Doyle S."/>
        </authorList>
    </citation>
    <scope>NUCLEOTIDE SEQUENCE [LARGE SCALE GENOMIC DNA]</scope>
    <source>
        <strain evidence="3 4">NCTC13160</strain>
    </source>
</reference>
<keyword evidence="1" id="KW-1133">Transmembrane helix</keyword>
<feature type="transmembrane region" description="Helical" evidence="1">
    <location>
        <begin position="62"/>
        <end position="80"/>
    </location>
</feature>
<evidence type="ECO:0000313" key="4">
    <source>
        <dbReference type="Proteomes" id="UP000254573"/>
    </source>
</evidence>
<dbReference type="InterPro" id="IPR007803">
    <property type="entry name" value="Asp/Arg/Pro-Hydrxlase"/>
</dbReference>
<proteinExistence type="predicted"/>
<dbReference type="OrthoDB" id="1441538at2"/>
<accession>A0A378YXP8</accession>
<dbReference type="STRING" id="93220.A6P55_19080"/>
<feature type="domain" description="Aspartyl/asparaginy/proline hydroxylase" evidence="2">
    <location>
        <begin position="71"/>
        <end position="154"/>
    </location>
</feature>
<sequence>MNAGAYIIKEDFFSQDEMATIADLAIKLGESKTAVHPDGKYGHVQWFKVPLTRESHSFVDKIYSFLGAEAGGLCVFYYLAPGAVLHPHRDLTGASANARIRFHVPVITNPKVRFEVSRERVTMKPGELWTLDTSYLHSVNNESDETRVHIVIECDINEQVRAHLKPKTFANRYHDVYFAGILGFSFLKALVVNSWRDPKYFVLQLKMIARFIGWRFLGKSRNGEI</sequence>
<gene>
    <name evidence="3" type="ORF">NCTC13160_04453</name>
</gene>
<dbReference type="EMBL" id="UGSG01000001">
    <property type="protein sequence ID" value="SUA81588.1"/>
    <property type="molecule type" value="Genomic_DNA"/>
</dbReference>
<dbReference type="AlphaFoldDB" id="A0A378YXP8"/>
<feature type="transmembrane region" description="Helical" evidence="1">
    <location>
        <begin position="176"/>
        <end position="195"/>
    </location>
</feature>
<keyword evidence="1" id="KW-0812">Transmembrane</keyword>
<dbReference type="InterPro" id="IPR027443">
    <property type="entry name" value="IPNS-like_sf"/>
</dbReference>
<dbReference type="Pfam" id="PF05118">
    <property type="entry name" value="Asp_Arg_Hydrox"/>
    <property type="match status" value="1"/>
</dbReference>